<reference evidence="1" key="1">
    <citation type="journal article" date="2014" name="Front. Microbiol.">
        <title>High frequency of phylogenetically diverse reductive dehalogenase-homologous genes in deep subseafloor sedimentary metagenomes.</title>
        <authorList>
            <person name="Kawai M."/>
            <person name="Futagami T."/>
            <person name="Toyoda A."/>
            <person name="Takaki Y."/>
            <person name="Nishi S."/>
            <person name="Hori S."/>
            <person name="Arai W."/>
            <person name="Tsubouchi T."/>
            <person name="Morono Y."/>
            <person name="Uchiyama I."/>
            <person name="Ito T."/>
            <person name="Fujiyama A."/>
            <person name="Inagaki F."/>
            <person name="Takami H."/>
        </authorList>
    </citation>
    <scope>NUCLEOTIDE SEQUENCE</scope>
    <source>
        <strain evidence="1">Expedition CK06-06</strain>
    </source>
</reference>
<proteinExistence type="predicted"/>
<sequence length="295" mass="33050">LGEELRHIQDKTDRNYARNVENAEQLLNAVFGRAGTRDYNYAADLTSGQWTELLDLTTAPHLSSLKLRLKTAFETDQHSSAKKAYVENYLMSLNTYSALINAKYPYQYELNVIGMISGNKLILLRLSAPKYFELLKYFQAKKGVQAKLLELACQSPNLMKSNFSELVALVTGQLKQIQDRTDLQYAQNLANAKSFLDALFGGSENSHVNCLEKLTIEQWISLLDLTDAEHLSELKAQLLAAFNSVEQAEPQKTQFNACQAALKSFHTVANTTASETTIQDHLDKLILLSAPNILN</sequence>
<dbReference type="AlphaFoldDB" id="X1AWF4"/>
<name>X1AWF4_9ZZZZ</name>
<accession>X1AWF4</accession>
<gene>
    <name evidence="1" type="ORF">S01H4_30916</name>
</gene>
<dbReference type="EMBL" id="BART01016002">
    <property type="protein sequence ID" value="GAG76508.1"/>
    <property type="molecule type" value="Genomic_DNA"/>
</dbReference>
<comment type="caution">
    <text evidence="1">The sequence shown here is derived from an EMBL/GenBank/DDBJ whole genome shotgun (WGS) entry which is preliminary data.</text>
</comment>
<protein>
    <submittedName>
        <fullName evidence="1">Uncharacterized protein</fullName>
    </submittedName>
</protein>
<evidence type="ECO:0000313" key="1">
    <source>
        <dbReference type="EMBL" id="GAG76508.1"/>
    </source>
</evidence>
<feature type="non-terminal residue" evidence="1">
    <location>
        <position position="1"/>
    </location>
</feature>
<organism evidence="1">
    <name type="scientific">marine sediment metagenome</name>
    <dbReference type="NCBI Taxonomy" id="412755"/>
    <lineage>
        <taxon>unclassified sequences</taxon>
        <taxon>metagenomes</taxon>
        <taxon>ecological metagenomes</taxon>
    </lineage>
</organism>